<reference evidence="1 2" key="1">
    <citation type="submission" date="2021-06" db="EMBL/GenBank/DDBJ databases">
        <authorList>
            <person name="Kallberg Y."/>
            <person name="Tangrot J."/>
            <person name="Rosling A."/>
        </authorList>
    </citation>
    <scope>NUCLEOTIDE SEQUENCE [LARGE SCALE GENOMIC DNA]</scope>
    <source>
        <strain evidence="1 2">120-4 pot B 10/14</strain>
    </source>
</reference>
<sequence length="63" mass="7477">MRSYTAGFVSLFSKKGSYYMNQYEQRRDNRFIKGHNDQTVTVICLPLIRYQTPKNANHLSMAW</sequence>
<comment type="caution">
    <text evidence="1">The sequence shown here is derived from an EMBL/GenBank/DDBJ whole genome shotgun (WGS) entry which is preliminary data.</text>
</comment>
<dbReference type="Proteomes" id="UP000789901">
    <property type="component" value="Unassembled WGS sequence"/>
</dbReference>
<dbReference type="EMBL" id="CAJVQB010002342">
    <property type="protein sequence ID" value="CAG8571184.1"/>
    <property type="molecule type" value="Genomic_DNA"/>
</dbReference>
<protein>
    <submittedName>
        <fullName evidence="1">44879_t:CDS:1</fullName>
    </submittedName>
</protein>
<proteinExistence type="predicted"/>
<organism evidence="1 2">
    <name type="scientific">Gigaspora margarita</name>
    <dbReference type="NCBI Taxonomy" id="4874"/>
    <lineage>
        <taxon>Eukaryota</taxon>
        <taxon>Fungi</taxon>
        <taxon>Fungi incertae sedis</taxon>
        <taxon>Mucoromycota</taxon>
        <taxon>Glomeromycotina</taxon>
        <taxon>Glomeromycetes</taxon>
        <taxon>Diversisporales</taxon>
        <taxon>Gigasporaceae</taxon>
        <taxon>Gigaspora</taxon>
    </lineage>
</organism>
<accession>A0ABN7UG10</accession>
<evidence type="ECO:0000313" key="2">
    <source>
        <dbReference type="Proteomes" id="UP000789901"/>
    </source>
</evidence>
<evidence type="ECO:0000313" key="1">
    <source>
        <dbReference type="EMBL" id="CAG8571184.1"/>
    </source>
</evidence>
<gene>
    <name evidence="1" type="ORF">GMARGA_LOCUS5494</name>
</gene>
<keyword evidence="2" id="KW-1185">Reference proteome</keyword>
<name>A0ABN7UG10_GIGMA</name>